<evidence type="ECO:0000313" key="10">
    <source>
        <dbReference type="Proteomes" id="UP000324832"/>
    </source>
</evidence>
<dbReference type="PANTHER" id="PTHR13409">
    <property type="entry name" value="MITOCHONDRIAL 39S RIBOSOMAL PROTEIN L51"/>
    <property type="match status" value="1"/>
</dbReference>
<dbReference type="Pfam" id="PF10244">
    <property type="entry name" value="MRP-L51"/>
    <property type="match status" value="1"/>
</dbReference>
<evidence type="ECO:0000313" key="9">
    <source>
        <dbReference type="EMBL" id="VVC91826.1"/>
    </source>
</evidence>
<evidence type="ECO:0000256" key="8">
    <source>
        <dbReference type="ARBA" id="ARBA00035419"/>
    </source>
</evidence>
<evidence type="ECO:0000256" key="5">
    <source>
        <dbReference type="ARBA" id="ARBA00023128"/>
    </source>
</evidence>
<dbReference type="PANTHER" id="PTHR13409:SF0">
    <property type="entry name" value="LARGE RIBOSOMAL SUBUNIT PROTEIN ML51"/>
    <property type="match status" value="1"/>
</dbReference>
<protein>
    <recommendedName>
        <fullName evidence="7">Large ribosomal subunit protein mL51</fullName>
    </recommendedName>
    <alternativeName>
        <fullName evidence="8">39S ribosomal protein L51, mitochondrial</fullName>
    </alternativeName>
</protein>
<evidence type="ECO:0000256" key="4">
    <source>
        <dbReference type="ARBA" id="ARBA00022980"/>
    </source>
</evidence>
<keyword evidence="10" id="KW-1185">Reference proteome</keyword>
<dbReference type="Proteomes" id="UP000324832">
    <property type="component" value="Unassembled WGS sequence"/>
</dbReference>
<keyword evidence="6" id="KW-0687">Ribonucleoprotein</keyword>
<keyword evidence="3" id="KW-0809">Transit peptide</keyword>
<reference evidence="9 10" key="1">
    <citation type="submission" date="2017-07" db="EMBL/GenBank/DDBJ databases">
        <authorList>
            <person name="Talla V."/>
            <person name="Backstrom N."/>
        </authorList>
    </citation>
    <scope>NUCLEOTIDE SEQUENCE [LARGE SCALE GENOMIC DNA]</scope>
</reference>
<keyword evidence="5" id="KW-0496">Mitochondrion</keyword>
<evidence type="ECO:0000256" key="3">
    <source>
        <dbReference type="ARBA" id="ARBA00022946"/>
    </source>
</evidence>
<comment type="subcellular location">
    <subcellularLocation>
        <location evidence="1">Mitochondrion</location>
    </subcellularLocation>
</comment>
<sequence length="155" mass="18421">MERITSLLKVLWRPSTNFVRTRYHSEKTRIIKRYGYEEKLWSGGLMPRSLGKRLPMPEYRPLNPWTERRALFGQNDYIDILGSGELHPLRTLYTIPSWIKGVSGNEYQILLRKKKMFAKTGSPQVRPTKWKELEKRLGFLYRRLNRKTKTGFSST</sequence>
<accession>A0A5E4Q3L8</accession>
<dbReference type="GO" id="GO:0005762">
    <property type="term" value="C:mitochondrial large ribosomal subunit"/>
    <property type="evidence" value="ECO:0007669"/>
    <property type="project" value="TreeGrafter"/>
</dbReference>
<dbReference type="EMBL" id="FZQP02001115">
    <property type="protein sequence ID" value="VVC91826.1"/>
    <property type="molecule type" value="Genomic_DNA"/>
</dbReference>
<dbReference type="AlphaFoldDB" id="A0A5E4Q3L8"/>
<dbReference type="GO" id="GO:0003735">
    <property type="term" value="F:structural constituent of ribosome"/>
    <property type="evidence" value="ECO:0007669"/>
    <property type="project" value="InterPro"/>
</dbReference>
<evidence type="ECO:0000256" key="6">
    <source>
        <dbReference type="ARBA" id="ARBA00023274"/>
    </source>
</evidence>
<evidence type="ECO:0000256" key="1">
    <source>
        <dbReference type="ARBA" id="ARBA00004173"/>
    </source>
</evidence>
<organism evidence="9 10">
    <name type="scientific">Leptidea sinapis</name>
    <dbReference type="NCBI Taxonomy" id="189913"/>
    <lineage>
        <taxon>Eukaryota</taxon>
        <taxon>Metazoa</taxon>
        <taxon>Ecdysozoa</taxon>
        <taxon>Arthropoda</taxon>
        <taxon>Hexapoda</taxon>
        <taxon>Insecta</taxon>
        <taxon>Pterygota</taxon>
        <taxon>Neoptera</taxon>
        <taxon>Endopterygota</taxon>
        <taxon>Lepidoptera</taxon>
        <taxon>Glossata</taxon>
        <taxon>Ditrysia</taxon>
        <taxon>Papilionoidea</taxon>
        <taxon>Pieridae</taxon>
        <taxon>Dismorphiinae</taxon>
        <taxon>Leptidea</taxon>
    </lineage>
</organism>
<dbReference type="InterPro" id="IPR019373">
    <property type="entry name" value="Ribosomal_mL51"/>
</dbReference>
<comment type="similarity">
    <text evidence="2">Belongs to the mitochondrion-specific ribosomal protein mL51 family.</text>
</comment>
<proteinExistence type="inferred from homology"/>
<gene>
    <name evidence="9" type="ORF">LSINAPIS_LOCUS4394</name>
</gene>
<name>A0A5E4Q3L8_9NEOP</name>
<evidence type="ECO:0000256" key="7">
    <source>
        <dbReference type="ARBA" id="ARBA00035182"/>
    </source>
</evidence>
<dbReference type="GO" id="GO:0006412">
    <property type="term" value="P:translation"/>
    <property type="evidence" value="ECO:0007669"/>
    <property type="project" value="TreeGrafter"/>
</dbReference>
<evidence type="ECO:0000256" key="2">
    <source>
        <dbReference type="ARBA" id="ARBA00010972"/>
    </source>
</evidence>
<keyword evidence="4" id="KW-0689">Ribosomal protein</keyword>